<reference evidence="3 4" key="1">
    <citation type="journal article" date="2014" name="Genome Biol. Evol.">
        <title>The genome of the myxosporean Thelohanellus kitauei shows adaptations to nutrient acquisition within its fish host.</title>
        <authorList>
            <person name="Yang Y."/>
            <person name="Xiong J."/>
            <person name="Zhou Z."/>
            <person name="Huo F."/>
            <person name="Miao W."/>
            <person name="Ran C."/>
            <person name="Liu Y."/>
            <person name="Zhang J."/>
            <person name="Feng J."/>
            <person name="Wang M."/>
            <person name="Wang M."/>
            <person name="Wang L."/>
            <person name="Yao B."/>
        </authorList>
    </citation>
    <scope>NUCLEOTIDE SEQUENCE [LARGE SCALE GENOMIC DNA]</scope>
    <source>
        <strain evidence="3">Wuqing</strain>
    </source>
</reference>
<protein>
    <submittedName>
        <fullName evidence="3">Kelch domain-containing protein 10</fullName>
    </submittedName>
</protein>
<dbReference type="Gene3D" id="2.120.10.80">
    <property type="entry name" value="Kelch-type beta propeller"/>
    <property type="match status" value="2"/>
</dbReference>
<dbReference type="InterPro" id="IPR015915">
    <property type="entry name" value="Kelch-typ_b-propeller"/>
</dbReference>
<gene>
    <name evidence="3" type="ORF">RF11_13124</name>
</gene>
<keyword evidence="2" id="KW-0677">Repeat</keyword>
<name>A0A0C2NGY2_THEKT</name>
<dbReference type="Pfam" id="PF24681">
    <property type="entry name" value="Kelch_KLHDC2_KLHL20_DRC7"/>
    <property type="match status" value="1"/>
</dbReference>
<keyword evidence="1" id="KW-0880">Kelch repeat</keyword>
<dbReference type="InterPro" id="IPR052125">
    <property type="entry name" value="KLHDC10"/>
</dbReference>
<dbReference type="EMBL" id="JWZT01000920">
    <property type="protein sequence ID" value="KII73257.1"/>
    <property type="molecule type" value="Genomic_DNA"/>
</dbReference>
<comment type="caution">
    <text evidence="3">The sequence shown here is derived from an EMBL/GenBank/DDBJ whole genome shotgun (WGS) entry which is preliminary data.</text>
</comment>
<evidence type="ECO:0000313" key="4">
    <source>
        <dbReference type="Proteomes" id="UP000031668"/>
    </source>
</evidence>
<proteinExistence type="predicted"/>
<dbReference type="Proteomes" id="UP000031668">
    <property type="component" value="Unassembled WGS sequence"/>
</dbReference>
<evidence type="ECO:0000313" key="3">
    <source>
        <dbReference type="EMBL" id="KII73257.1"/>
    </source>
</evidence>
<accession>A0A0C2NGY2</accession>
<dbReference type="AlphaFoldDB" id="A0A0C2NGY2"/>
<dbReference type="PANTHER" id="PTHR46428:SF1">
    <property type="entry name" value="KELCH DOMAIN-CONTAINING PROTEIN 10"/>
    <property type="match status" value="1"/>
</dbReference>
<dbReference type="SUPFAM" id="SSF117281">
    <property type="entry name" value="Kelch motif"/>
    <property type="match status" value="2"/>
</dbReference>
<sequence length="336" mass="39160">MVFLQEPKEMKPKSDPEELPLTRTAHCMLGVDNYVVIYGGKGPDNSVLDEIWAYDTLRRVWSHSELPIEVQKMCLYSSMCACRTFVYIFGGTNYPLGDQVTNLLLQVDIRHFRWRILFEHSIETSDDIPQPMFQSTIFYKDRGIFVVQPVSDTEKFASIYRFCLDTSSWKIITNFRHEPEVRFLGYGTIFNEKLFYFSRSDISINKFFEVGVYKMSMKMWGTSPTTSPTGEYPVDRENETWAFGGKYGYLCGGQRLDMESKRSFIEDVWRIDLETFEWKKLNLTPKQGRSHHAMALLNEDCLYVFGGITSDDIPVKDGIKYVMNPPSKICRRECFD</sequence>
<evidence type="ECO:0000256" key="2">
    <source>
        <dbReference type="ARBA" id="ARBA00022737"/>
    </source>
</evidence>
<dbReference type="GO" id="GO:0032874">
    <property type="term" value="P:positive regulation of stress-activated MAPK cascade"/>
    <property type="evidence" value="ECO:0007669"/>
    <property type="project" value="TreeGrafter"/>
</dbReference>
<keyword evidence="4" id="KW-1185">Reference proteome</keyword>
<dbReference type="PANTHER" id="PTHR46428">
    <property type="entry name" value="KELCH DOMAIN-CONTAINING PROTEIN 10"/>
    <property type="match status" value="1"/>
</dbReference>
<organism evidence="3 4">
    <name type="scientific">Thelohanellus kitauei</name>
    <name type="common">Myxosporean</name>
    <dbReference type="NCBI Taxonomy" id="669202"/>
    <lineage>
        <taxon>Eukaryota</taxon>
        <taxon>Metazoa</taxon>
        <taxon>Cnidaria</taxon>
        <taxon>Myxozoa</taxon>
        <taxon>Myxosporea</taxon>
        <taxon>Bivalvulida</taxon>
        <taxon>Platysporina</taxon>
        <taxon>Myxobolidae</taxon>
        <taxon>Thelohanellus</taxon>
    </lineage>
</organism>
<dbReference type="OrthoDB" id="5948822at2759"/>
<evidence type="ECO:0000256" key="1">
    <source>
        <dbReference type="ARBA" id="ARBA00022441"/>
    </source>
</evidence>